<accession>A0A9D4F1W1</accession>
<name>A0A9D4F1W1_DREPO</name>
<dbReference type="Proteomes" id="UP000828390">
    <property type="component" value="Unassembled WGS sequence"/>
</dbReference>
<dbReference type="AlphaFoldDB" id="A0A9D4F1W1"/>
<reference evidence="1" key="2">
    <citation type="submission" date="2020-11" db="EMBL/GenBank/DDBJ databases">
        <authorList>
            <person name="McCartney M.A."/>
            <person name="Auch B."/>
            <person name="Kono T."/>
            <person name="Mallez S."/>
            <person name="Becker A."/>
            <person name="Gohl D.M."/>
            <person name="Silverstein K.A.T."/>
            <person name="Koren S."/>
            <person name="Bechman K.B."/>
            <person name="Herman A."/>
            <person name="Abrahante J.E."/>
            <person name="Garbe J."/>
        </authorList>
    </citation>
    <scope>NUCLEOTIDE SEQUENCE</scope>
    <source>
        <strain evidence="1">Duluth1</strain>
        <tissue evidence="1">Whole animal</tissue>
    </source>
</reference>
<evidence type="ECO:0000313" key="1">
    <source>
        <dbReference type="EMBL" id="KAH3788516.1"/>
    </source>
</evidence>
<organism evidence="1 2">
    <name type="scientific">Dreissena polymorpha</name>
    <name type="common">Zebra mussel</name>
    <name type="synonym">Mytilus polymorpha</name>
    <dbReference type="NCBI Taxonomy" id="45954"/>
    <lineage>
        <taxon>Eukaryota</taxon>
        <taxon>Metazoa</taxon>
        <taxon>Spiralia</taxon>
        <taxon>Lophotrochozoa</taxon>
        <taxon>Mollusca</taxon>
        <taxon>Bivalvia</taxon>
        <taxon>Autobranchia</taxon>
        <taxon>Heteroconchia</taxon>
        <taxon>Euheterodonta</taxon>
        <taxon>Imparidentia</taxon>
        <taxon>Neoheterodontei</taxon>
        <taxon>Myida</taxon>
        <taxon>Dreissenoidea</taxon>
        <taxon>Dreissenidae</taxon>
        <taxon>Dreissena</taxon>
    </lineage>
</organism>
<sequence>MRCPPICNLSIYDGGNCVYRYKGQSLDCKYAIAGNSTDAMYEVLCVCCRGFPYILAIGGTVYQKHLLNTFRFNTQHSHPVPELFYMYGYTLQDFLMIMLKYNGSVENRKTME</sequence>
<protein>
    <submittedName>
        <fullName evidence="1">Uncharacterized protein</fullName>
    </submittedName>
</protein>
<keyword evidence="2" id="KW-1185">Reference proteome</keyword>
<comment type="caution">
    <text evidence="1">The sequence shown here is derived from an EMBL/GenBank/DDBJ whole genome shotgun (WGS) entry which is preliminary data.</text>
</comment>
<evidence type="ECO:0000313" key="2">
    <source>
        <dbReference type="Proteomes" id="UP000828390"/>
    </source>
</evidence>
<gene>
    <name evidence="1" type="ORF">DPMN_166661</name>
</gene>
<proteinExistence type="predicted"/>
<reference evidence="1" key="1">
    <citation type="journal article" date="2019" name="bioRxiv">
        <title>The Genome of the Zebra Mussel, Dreissena polymorpha: A Resource for Invasive Species Research.</title>
        <authorList>
            <person name="McCartney M.A."/>
            <person name="Auch B."/>
            <person name="Kono T."/>
            <person name="Mallez S."/>
            <person name="Zhang Y."/>
            <person name="Obille A."/>
            <person name="Becker A."/>
            <person name="Abrahante J.E."/>
            <person name="Garbe J."/>
            <person name="Badalamenti J.P."/>
            <person name="Herman A."/>
            <person name="Mangelson H."/>
            <person name="Liachko I."/>
            <person name="Sullivan S."/>
            <person name="Sone E.D."/>
            <person name="Koren S."/>
            <person name="Silverstein K.A.T."/>
            <person name="Beckman K.B."/>
            <person name="Gohl D.M."/>
        </authorList>
    </citation>
    <scope>NUCLEOTIDE SEQUENCE</scope>
    <source>
        <strain evidence="1">Duluth1</strain>
        <tissue evidence="1">Whole animal</tissue>
    </source>
</reference>
<dbReference type="EMBL" id="JAIWYP010000008">
    <property type="protein sequence ID" value="KAH3788516.1"/>
    <property type="molecule type" value="Genomic_DNA"/>
</dbReference>